<evidence type="ECO:0000256" key="1">
    <source>
        <dbReference type="SAM" id="MobiDB-lite"/>
    </source>
</evidence>
<dbReference type="AlphaFoldDB" id="A0A0B2BRC1"/>
<gene>
    <name evidence="2" type="ORF">PK98_15760</name>
</gene>
<comment type="caution">
    <text evidence="2">The sequence shown here is derived from an EMBL/GenBank/DDBJ whole genome shotgun (WGS) entry which is preliminary data.</text>
</comment>
<evidence type="ECO:0000313" key="3">
    <source>
        <dbReference type="Proteomes" id="UP000030988"/>
    </source>
</evidence>
<keyword evidence="3" id="KW-1185">Reference proteome</keyword>
<dbReference type="STRING" id="1572751.PK98_15760"/>
<name>A0A0B2BRC1_9SPHN</name>
<proteinExistence type="predicted"/>
<organism evidence="2 3">
    <name type="scientific">Croceibacterium mercuriale</name>
    <dbReference type="NCBI Taxonomy" id="1572751"/>
    <lineage>
        <taxon>Bacteria</taxon>
        <taxon>Pseudomonadati</taxon>
        <taxon>Pseudomonadota</taxon>
        <taxon>Alphaproteobacteria</taxon>
        <taxon>Sphingomonadales</taxon>
        <taxon>Erythrobacteraceae</taxon>
        <taxon>Croceibacterium</taxon>
    </lineage>
</organism>
<reference evidence="2 3" key="1">
    <citation type="submission" date="2014-11" db="EMBL/GenBank/DDBJ databases">
        <title>Draft genome sequence of Kirrobacter mercurialis.</title>
        <authorList>
            <person name="Coil D.A."/>
            <person name="Eisen J.A."/>
        </authorList>
    </citation>
    <scope>NUCLEOTIDE SEQUENCE [LARGE SCALE GENOMIC DNA]</scope>
    <source>
        <strain evidence="2 3">Coronado</strain>
    </source>
</reference>
<dbReference type="OrthoDB" id="7433501at2"/>
<accession>A0A0B2BRC1</accession>
<evidence type="ECO:0000313" key="2">
    <source>
        <dbReference type="EMBL" id="KHL24095.1"/>
    </source>
</evidence>
<dbReference type="RefSeq" id="WP_039098031.1">
    <property type="nucleotide sequence ID" value="NZ_JTDN01000007.1"/>
</dbReference>
<feature type="region of interest" description="Disordered" evidence="1">
    <location>
        <begin position="37"/>
        <end position="62"/>
    </location>
</feature>
<protein>
    <submittedName>
        <fullName evidence="2">Uncharacterized protein</fullName>
    </submittedName>
</protein>
<dbReference type="Proteomes" id="UP000030988">
    <property type="component" value="Unassembled WGS sequence"/>
</dbReference>
<dbReference type="EMBL" id="JTDN01000007">
    <property type="protein sequence ID" value="KHL24095.1"/>
    <property type="molecule type" value="Genomic_DNA"/>
</dbReference>
<sequence length="109" mass="12512">MSAIEIITARSSQLLRMRAARDHTTANLATIRQRLAQTAERRTRAATDLPPSHRRHSSDWTKRHEARFQRILSELTSEARHELGALEAKLKRQTAAIACHHLRHARHKA</sequence>